<dbReference type="AlphaFoldDB" id="A0A392TL74"/>
<dbReference type="EMBL" id="LXQA010604579">
    <property type="protein sequence ID" value="MCI61698.1"/>
    <property type="molecule type" value="Genomic_DNA"/>
</dbReference>
<organism evidence="2 3">
    <name type="scientific">Trifolium medium</name>
    <dbReference type="NCBI Taxonomy" id="97028"/>
    <lineage>
        <taxon>Eukaryota</taxon>
        <taxon>Viridiplantae</taxon>
        <taxon>Streptophyta</taxon>
        <taxon>Embryophyta</taxon>
        <taxon>Tracheophyta</taxon>
        <taxon>Spermatophyta</taxon>
        <taxon>Magnoliopsida</taxon>
        <taxon>eudicotyledons</taxon>
        <taxon>Gunneridae</taxon>
        <taxon>Pentapetalae</taxon>
        <taxon>rosids</taxon>
        <taxon>fabids</taxon>
        <taxon>Fabales</taxon>
        <taxon>Fabaceae</taxon>
        <taxon>Papilionoideae</taxon>
        <taxon>50 kb inversion clade</taxon>
        <taxon>NPAAA clade</taxon>
        <taxon>Hologalegina</taxon>
        <taxon>IRL clade</taxon>
        <taxon>Trifolieae</taxon>
        <taxon>Trifolium</taxon>
    </lineage>
</organism>
<keyword evidence="1" id="KW-0472">Membrane</keyword>
<sequence length="57" mass="6202">MWLPEDPPCISSIILLASTSLTHSNMGAEKPLLYSLSPTIVYHAASFFILIASPLSR</sequence>
<accession>A0A392TL74</accession>
<keyword evidence="1" id="KW-0812">Transmembrane</keyword>
<evidence type="ECO:0000256" key="1">
    <source>
        <dbReference type="SAM" id="Phobius"/>
    </source>
</evidence>
<comment type="caution">
    <text evidence="2">The sequence shown here is derived from an EMBL/GenBank/DDBJ whole genome shotgun (WGS) entry which is preliminary data.</text>
</comment>
<feature type="non-terminal residue" evidence="2">
    <location>
        <position position="57"/>
    </location>
</feature>
<reference evidence="2 3" key="1">
    <citation type="journal article" date="2018" name="Front. Plant Sci.">
        <title>Red Clover (Trifolium pratense) and Zigzag Clover (T. medium) - A Picture of Genomic Similarities and Differences.</title>
        <authorList>
            <person name="Dluhosova J."/>
            <person name="Istvanek J."/>
            <person name="Nedelnik J."/>
            <person name="Repkova J."/>
        </authorList>
    </citation>
    <scope>NUCLEOTIDE SEQUENCE [LARGE SCALE GENOMIC DNA]</scope>
    <source>
        <strain evidence="3">cv. 10/8</strain>
        <tissue evidence="2">Leaf</tissue>
    </source>
</reference>
<keyword evidence="3" id="KW-1185">Reference proteome</keyword>
<proteinExistence type="predicted"/>
<evidence type="ECO:0000313" key="2">
    <source>
        <dbReference type="EMBL" id="MCI61698.1"/>
    </source>
</evidence>
<name>A0A392TL74_9FABA</name>
<protein>
    <submittedName>
        <fullName evidence="2">Uncharacterized protein</fullName>
    </submittedName>
</protein>
<evidence type="ECO:0000313" key="3">
    <source>
        <dbReference type="Proteomes" id="UP000265520"/>
    </source>
</evidence>
<keyword evidence="1" id="KW-1133">Transmembrane helix</keyword>
<feature type="transmembrane region" description="Helical" evidence="1">
    <location>
        <begin position="32"/>
        <end position="52"/>
    </location>
</feature>
<dbReference type="Proteomes" id="UP000265520">
    <property type="component" value="Unassembled WGS sequence"/>
</dbReference>